<evidence type="ECO:0000313" key="4">
    <source>
        <dbReference type="EMBL" id="MDC8784264.1"/>
    </source>
</evidence>
<comment type="subcellular location">
    <subcellularLocation>
        <location evidence="2">Cell membrane</location>
        <topology evidence="2">Lipid-anchor</topology>
    </subcellularLocation>
</comment>
<dbReference type="InterPro" id="IPR003423">
    <property type="entry name" value="OMP_efflux"/>
</dbReference>
<protein>
    <submittedName>
        <fullName evidence="4">Efflux transporter outer membrane subunit</fullName>
    </submittedName>
</protein>
<gene>
    <name evidence="4" type="ORF">PRZ01_03535</name>
</gene>
<dbReference type="PROSITE" id="PS51257">
    <property type="entry name" value="PROKAR_LIPOPROTEIN"/>
    <property type="match status" value="1"/>
</dbReference>
<dbReference type="PANTHER" id="PTHR30203:SF33">
    <property type="entry name" value="BLR4455 PROTEIN"/>
    <property type="match status" value="1"/>
</dbReference>
<keyword evidence="2" id="KW-0472">Membrane</keyword>
<accession>A0ABT5KMX9</accession>
<evidence type="ECO:0000313" key="5">
    <source>
        <dbReference type="Proteomes" id="UP001219862"/>
    </source>
</evidence>
<dbReference type="PANTHER" id="PTHR30203">
    <property type="entry name" value="OUTER MEMBRANE CATION EFFLUX PROTEIN"/>
    <property type="match status" value="1"/>
</dbReference>
<dbReference type="Pfam" id="PF02321">
    <property type="entry name" value="OEP"/>
    <property type="match status" value="2"/>
</dbReference>
<evidence type="ECO:0000256" key="2">
    <source>
        <dbReference type="RuleBase" id="RU362097"/>
    </source>
</evidence>
<comment type="caution">
    <text evidence="4">The sequence shown here is derived from an EMBL/GenBank/DDBJ whole genome shotgun (WGS) entry which is preliminary data.</text>
</comment>
<reference evidence="4 5" key="1">
    <citation type="submission" date="2022-10" db="EMBL/GenBank/DDBJ databases">
        <title>paucibacter sp. hw8 Genome sequencing.</title>
        <authorList>
            <person name="Park S."/>
        </authorList>
    </citation>
    <scope>NUCLEOTIDE SEQUENCE [LARGE SCALE GENOMIC DNA]</scope>
    <source>
        <strain evidence="5">hw8</strain>
    </source>
</reference>
<dbReference type="Gene3D" id="2.20.200.10">
    <property type="entry name" value="Outer membrane efflux proteins (OEP)"/>
    <property type="match status" value="1"/>
</dbReference>
<dbReference type="SUPFAM" id="SSF56954">
    <property type="entry name" value="Outer membrane efflux proteins (OEP)"/>
    <property type="match status" value="1"/>
</dbReference>
<organism evidence="4 5">
    <name type="scientific">Roseateles koreensis</name>
    <dbReference type="NCBI Taxonomy" id="2987526"/>
    <lineage>
        <taxon>Bacteria</taxon>
        <taxon>Pseudomonadati</taxon>
        <taxon>Pseudomonadota</taxon>
        <taxon>Betaproteobacteria</taxon>
        <taxon>Burkholderiales</taxon>
        <taxon>Sphaerotilaceae</taxon>
        <taxon>Roseateles</taxon>
    </lineage>
</organism>
<proteinExistence type="inferred from homology"/>
<feature type="region of interest" description="Disordered" evidence="3">
    <location>
        <begin position="472"/>
        <end position="496"/>
    </location>
</feature>
<dbReference type="RefSeq" id="WP_273595388.1">
    <property type="nucleotide sequence ID" value="NZ_JAQQXS010000003.1"/>
</dbReference>
<keyword evidence="2" id="KW-1134">Transmembrane beta strand</keyword>
<keyword evidence="2" id="KW-0449">Lipoprotein</keyword>
<keyword evidence="2" id="KW-0812">Transmembrane</keyword>
<evidence type="ECO:0000256" key="1">
    <source>
        <dbReference type="ARBA" id="ARBA00007613"/>
    </source>
</evidence>
<dbReference type="Proteomes" id="UP001219862">
    <property type="component" value="Unassembled WGS sequence"/>
</dbReference>
<feature type="signal peptide" evidence="2">
    <location>
        <begin position="1"/>
        <end position="29"/>
    </location>
</feature>
<dbReference type="EMBL" id="JAQQXS010000003">
    <property type="protein sequence ID" value="MDC8784264.1"/>
    <property type="molecule type" value="Genomic_DNA"/>
</dbReference>
<evidence type="ECO:0000256" key="3">
    <source>
        <dbReference type="SAM" id="MobiDB-lite"/>
    </source>
</evidence>
<name>A0ABT5KMX9_9BURK</name>
<dbReference type="Gene3D" id="1.20.1600.10">
    <property type="entry name" value="Outer membrane efflux proteins (OEP)"/>
    <property type="match status" value="1"/>
</dbReference>
<sequence length="496" mass="52967">MPLQIRPPATALMAGLCLALAGCTSLAPAYQSPEALMPDRYGDQANDASSPVLEGDWRSFFTDPAQQALIERALANNHDLRLAVLRVGQAQAAYGIQRADGLPTLGAGFDATRARVPGDLNLTGRPLLGNQIQLGVGFNSWELDFWGRVRSLNEAALQSYLATDAAREAVRLSVIVQTANSDLALRELDERLALARRTSASREESLRIFKRREALGATSKLELTQVELLAQQASALVDQLAQAREMQAHALALLVGGGGGGGEVAPALSTARLDDLAAFAEIQPGLPSALLVRRPDIVAAEHGLRAAHANIGAAKANFFPRIALTGSWGTASAELEGLFKTGSNAWSLAPSVALPLFDSGRRQSALDLAELRRDEALVRYEQTVQAAFRDVSDALSARHWLAVQVTTLRATQSFQRERARLAKLRYDSGAVRYLEVLDAERELMSVEQQLVQARRAQLSAQASLYAALGGALPAPRPESSTAGPAPSPAASPLVKN</sequence>
<comment type="similarity">
    <text evidence="1 2">Belongs to the outer membrane factor (OMF) (TC 1.B.17) family.</text>
</comment>
<dbReference type="InterPro" id="IPR010131">
    <property type="entry name" value="MdtP/NodT-like"/>
</dbReference>
<keyword evidence="2" id="KW-0732">Signal</keyword>
<feature type="chain" id="PRO_5044954637" evidence="2">
    <location>
        <begin position="30"/>
        <end position="496"/>
    </location>
</feature>
<keyword evidence="2" id="KW-0564">Palmitate</keyword>
<dbReference type="NCBIfam" id="TIGR01845">
    <property type="entry name" value="outer_NodT"/>
    <property type="match status" value="1"/>
</dbReference>
<keyword evidence="5" id="KW-1185">Reference proteome</keyword>